<gene>
    <name evidence="1" type="ORF">RDI58_013311</name>
</gene>
<accession>A0AAN8TPZ1</accession>
<organism evidence="1 2">
    <name type="scientific">Solanum bulbocastanum</name>
    <name type="common">Wild potato</name>
    <dbReference type="NCBI Taxonomy" id="147425"/>
    <lineage>
        <taxon>Eukaryota</taxon>
        <taxon>Viridiplantae</taxon>
        <taxon>Streptophyta</taxon>
        <taxon>Embryophyta</taxon>
        <taxon>Tracheophyta</taxon>
        <taxon>Spermatophyta</taxon>
        <taxon>Magnoliopsida</taxon>
        <taxon>eudicotyledons</taxon>
        <taxon>Gunneridae</taxon>
        <taxon>Pentapetalae</taxon>
        <taxon>asterids</taxon>
        <taxon>lamiids</taxon>
        <taxon>Solanales</taxon>
        <taxon>Solanaceae</taxon>
        <taxon>Solanoideae</taxon>
        <taxon>Solaneae</taxon>
        <taxon>Solanum</taxon>
    </lineage>
</organism>
<sequence length="23" mass="2919">MEEVKLKHRKYCWKFGMSVFQED</sequence>
<dbReference type="AlphaFoldDB" id="A0AAN8TPZ1"/>
<dbReference type="Proteomes" id="UP001371456">
    <property type="component" value="Unassembled WGS sequence"/>
</dbReference>
<keyword evidence="2" id="KW-1185">Reference proteome</keyword>
<comment type="caution">
    <text evidence="1">The sequence shown here is derived from an EMBL/GenBank/DDBJ whole genome shotgun (WGS) entry which is preliminary data.</text>
</comment>
<proteinExistence type="predicted"/>
<evidence type="ECO:0000313" key="2">
    <source>
        <dbReference type="Proteomes" id="UP001371456"/>
    </source>
</evidence>
<evidence type="ECO:0000313" key="1">
    <source>
        <dbReference type="EMBL" id="KAK6789511.1"/>
    </source>
</evidence>
<protein>
    <submittedName>
        <fullName evidence="1">Uncharacterized protein</fullName>
    </submittedName>
</protein>
<reference evidence="1 2" key="1">
    <citation type="submission" date="2024-02" db="EMBL/GenBank/DDBJ databases">
        <title>de novo genome assembly of Solanum bulbocastanum strain 11H21.</title>
        <authorList>
            <person name="Hosaka A.J."/>
        </authorList>
    </citation>
    <scope>NUCLEOTIDE SEQUENCE [LARGE SCALE GENOMIC DNA]</scope>
    <source>
        <tissue evidence="1">Young leaves</tissue>
    </source>
</reference>
<name>A0AAN8TPZ1_SOLBU</name>
<dbReference type="EMBL" id="JBANQN010000005">
    <property type="protein sequence ID" value="KAK6789511.1"/>
    <property type="molecule type" value="Genomic_DNA"/>
</dbReference>